<dbReference type="SUPFAM" id="SSF55604">
    <property type="entry name" value="Glucose permease domain IIB"/>
    <property type="match status" value="1"/>
</dbReference>
<evidence type="ECO:0000256" key="5">
    <source>
        <dbReference type="ARBA" id="ARBA00022679"/>
    </source>
</evidence>
<evidence type="ECO:0000313" key="17">
    <source>
        <dbReference type="Proteomes" id="UP000284543"/>
    </source>
</evidence>
<evidence type="ECO:0000256" key="12">
    <source>
        <dbReference type="SAM" id="Phobius"/>
    </source>
</evidence>
<feature type="domain" description="PTS EIIB type-1" evidence="14">
    <location>
        <begin position="6"/>
        <end position="89"/>
    </location>
</feature>
<evidence type="ECO:0000259" key="15">
    <source>
        <dbReference type="PROSITE" id="PS51103"/>
    </source>
</evidence>
<evidence type="ECO:0000256" key="1">
    <source>
        <dbReference type="ARBA" id="ARBA00004651"/>
    </source>
</evidence>
<comment type="subcellular location">
    <subcellularLocation>
        <location evidence="1">Cell membrane</location>
        <topology evidence="1">Multi-pass membrane protein</topology>
    </subcellularLocation>
</comment>
<dbReference type="InterPro" id="IPR003352">
    <property type="entry name" value="PTS_EIIC"/>
</dbReference>
<keyword evidence="7 12" id="KW-0812">Transmembrane</keyword>
<evidence type="ECO:0000259" key="14">
    <source>
        <dbReference type="PROSITE" id="PS51098"/>
    </source>
</evidence>
<dbReference type="NCBIfam" id="TIGR00826">
    <property type="entry name" value="EIIB_glc"/>
    <property type="match status" value="1"/>
</dbReference>
<dbReference type="Proteomes" id="UP000284543">
    <property type="component" value="Unassembled WGS sequence"/>
</dbReference>
<keyword evidence="3" id="KW-1003">Cell membrane</keyword>
<feature type="transmembrane region" description="Helical" evidence="12">
    <location>
        <begin position="150"/>
        <end position="173"/>
    </location>
</feature>
<evidence type="ECO:0000259" key="13">
    <source>
        <dbReference type="PROSITE" id="PS51093"/>
    </source>
</evidence>
<keyword evidence="4" id="KW-0762">Sugar transport</keyword>
<keyword evidence="9 12" id="KW-1133">Transmembrane helix</keyword>
<keyword evidence="5" id="KW-0808">Transferase</keyword>
<dbReference type="InterPro" id="IPR001127">
    <property type="entry name" value="PTS_EIIA_1_perm"/>
</dbReference>
<organism evidence="16 17">
    <name type="scientific">Enterocloster bolteae</name>
    <dbReference type="NCBI Taxonomy" id="208479"/>
    <lineage>
        <taxon>Bacteria</taxon>
        <taxon>Bacillati</taxon>
        <taxon>Bacillota</taxon>
        <taxon>Clostridia</taxon>
        <taxon>Lachnospirales</taxon>
        <taxon>Lachnospiraceae</taxon>
        <taxon>Enterocloster</taxon>
    </lineage>
</organism>
<feature type="active site" description="Phosphocysteine intermediate; for EIIB activity" evidence="11">
    <location>
        <position position="28"/>
    </location>
</feature>
<evidence type="ECO:0000256" key="11">
    <source>
        <dbReference type="PROSITE-ProRule" id="PRU00421"/>
    </source>
</evidence>
<dbReference type="FunFam" id="3.30.1360.60:FF:000001">
    <property type="entry name" value="PTS system glucose-specific IIBC component PtsG"/>
    <property type="match status" value="1"/>
</dbReference>
<sequence>MEGNQYRDAAGRIVEAVGKDNILSATHCATRLRLIVKDKERIDEKKLQEIGMVKGTFFNAGQYQIILGTGIVNKVYGEMEGLGLNTLSKQEQDELVKNQQKGVKRMMRMLGDIFIPIIPVIAATGLFLGLKGCVFNDNVLGLLGLSASIIPDYVVTLVNVLTETAFAFLPALICWSAFKVFGGTPVIGLVIGLMLVSPSLPNAYAVATPGSGVEAVMAFSRIPIVGCQGSVLTAILAAFLGASMEKKLRKIMPNALDLIMTPFLVMLGTFLVVMLGIGPVMHVVELKLVTIVEMLVHLPFGIGGFLIGATYPLLVITGLHHTYTMIETSLLANTGFNPVITLCAMYGFANVGTCLAFFVKSRKQSVKSTSIGAMLSQLFGISEPVLFGIQLRYNLRPLVIMLFTSGLGAALLSVLGIQSNSYGLAVLPSYLMYIYKGNQLMWYFIISICSVACCFFLTCLFGIPQEVLEADGEPHDPAFRENQLTGKNAGEIPGEITGEAVYDMVSPADGYILPLDQVKDEVFAGRVLGDGFAVELTSGRILSPADGTIEAAFDTGHAVGIRTENGMEILIHIGINTVELGGKGFRLHVSQGQKVRRGDCLVDVDLEEVRKSGKDLTTMVIFTTGESVDVKSGEAVTAGAGFEIRIGQKGTRGSELS</sequence>
<dbReference type="InterPro" id="IPR001996">
    <property type="entry name" value="PTS_IIB_1"/>
</dbReference>
<dbReference type="PROSITE" id="PS51103">
    <property type="entry name" value="PTS_EIIC_TYPE_1"/>
    <property type="match status" value="1"/>
</dbReference>
<evidence type="ECO:0000313" key="16">
    <source>
        <dbReference type="EMBL" id="RGV74819.1"/>
    </source>
</evidence>
<dbReference type="GO" id="GO:0008982">
    <property type="term" value="F:protein-N(PI)-phosphohistidine-sugar phosphotransferase activity"/>
    <property type="evidence" value="ECO:0007669"/>
    <property type="project" value="InterPro"/>
</dbReference>
<keyword evidence="6" id="KW-0598">Phosphotransferase system</keyword>
<dbReference type="PROSITE" id="PS01035">
    <property type="entry name" value="PTS_EIIB_TYPE_1_CYS"/>
    <property type="match status" value="1"/>
</dbReference>
<dbReference type="PANTHER" id="PTHR30175">
    <property type="entry name" value="PHOSPHOTRANSFERASE SYSTEM TRANSPORT PROTEIN"/>
    <property type="match status" value="1"/>
</dbReference>
<feature type="transmembrane region" description="Helical" evidence="12">
    <location>
        <begin position="371"/>
        <end position="391"/>
    </location>
</feature>
<dbReference type="Pfam" id="PF02378">
    <property type="entry name" value="PTS_EIIC"/>
    <property type="match status" value="1"/>
</dbReference>
<dbReference type="InterPro" id="IPR013013">
    <property type="entry name" value="PTS_EIIC_1"/>
</dbReference>
<dbReference type="AlphaFoldDB" id="A0A412Z4C1"/>
<keyword evidence="8" id="KW-0418">Kinase</keyword>
<dbReference type="Pfam" id="PF00358">
    <property type="entry name" value="PTS_EIIA_1"/>
    <property type="match status" value="1"/>
</dbReference>
<evidence type="ECO:0000256" key="7">
    <source>
        <dbReference type="ARBA" id="ARBA00022692"/>
    </source>
</evidence>
<dbReference type="InterPro" id="IPR050558">
    <property type="entry name" value="PTS_Sugar-Specific_Components"/>
</dbReference>
<feature type="transmembrane region" description="Helical" evidence="12">
    <location>
        <begin position="398"/>
        <end position="420"/>
    </location>
</feature>
<feature type="transmembrane region" description="Helical" evidence="12">
    <location>
        <begin position="220"/>
        <end position="242"/>
    </location>
</feature>
<evidence type="ECO:0000256" key="2">
    <source>
        <dbReference type="ARBA" id="ARBA00022448"/>
    </source>
</evidence>
<dbReference type="Gene3D" id="2.70.70.10">
    <property type="entry name" value="Glucose Permease (Domain IIA)"/>
    <property type="match status" value="1"/>
</dbReference>
<dbReference type="SUPFAM" id="SSF51261">
    <property type="entry name" value="Duplicated hybrid motif"/>
    <property type="match status" value="1"/>
</dbReference>
<evidence type="ECO:0000256" key="10">
    <source>
        <dbReference type="ARBA" id="ARBA00023136"/>
    </source>
</evidence>
<evidence type="ECO:0000256" key="3">
    <source>
        <dbReference type="ARBA" id="ARBA00022475"/>
    </source>
</evidence>
<dbReference type="InterPro" id="IPR036878">
    <property type="entry name" value="Glu_permease_IIB"/>
</dbReference>
<feature type="transmembrane region" description="Helical" evidence="12">
    <location>
        <begin position="296"/>
        <end position="319"/>
    </location>
</feature>
<feature type="transmembrane region" description="Helical" evidence="12">
    <location>
        <begin position="180"/>
        <end position="200"/>
    </location>
</feature>
<dbReference type="RefSeq" id="WP_118018928.1">
    <property type="nucleotide sequence ID" value="NZ_CAUHGS010000014.1"/>
</dbReference>
<dbReference type="PANTHER" id="PTHR30175:SF7">
    <property type="entry name" value="NEGATIVE REGULATOR OF SACY ACTIVITY"/>
    <property type="match status" value="1"/>
</dbReference>
<name>A0A412Z4C1_9FIRM</name>
<dbReference type="InterPro" id="IPR011055">
    <property type="entry name" value="Dup_hybrid_motif"/>
</dbReference>
<dbReference type="GO" id="GO:0015771">
    <property type="term" value="P:trehalose transport"/>
    <property type="evidence" value="ECO:0007669"/>
    <property type="project" value="TreeGrafter"/>
</dbReference>
<dbReference type="GO" id="GO:0005886">
    <property type="term" value="C:plasma membrane"/>
    <property type="evidence" value="ECO:0007669"/>
    <property type="project" value="UniProtKB-SubCell"/>
</dbReference>
<dbReference type="Pfam" id="PF00367">
    <property type="entry name" value="PTS_EIIB"/>
    <property type="match status" value="1"/>
</dbReference>
<feature type="transmembrane region" description="Helical" evidence="12">
    <location>
        <begin position="440"/>
        <end position="463"/>
    </location>
</feature>
<feature type="transmembrane region" description="Helical" evidence="12">
    <location>
        <begin position="263"/>
        <end position="284"/>
    </location>
</feature>
<dbReference type="Gene3D" id="3.30.1360.60">
    <property type="entry name" value="Glucose permease domain IIB"/>
    <property type="match status" value="1"/>
</dbReference>
<dbReference type="EMBL" id="QRZM01000006">
    <property type="protein sequence ID" value="RGV74819.1"/>
    <property type="molecule type" value="Genomic_DNA"/>
</dbReference>
<gene>
    <name evidence="16" type="ORF">DWW02_15910</name>
</gene>
<accession>A0A412Z4C1</accession>
<dbReference type="GO" id="GO:0016301">
    <property type="term" value="F:kinase activity"/>
    <property type="evidence" value="ECO:0007669"/>
    <property type="project" value="UniProtKB-KW"/>
</dbReference>
<proteinExistence type="predicted"/>
<dbReference type="NCBIfam" id="TIGR00830">
    <property type="entry name" value="PTBA"/>
    <property type="match status" value="1"/>
</dbReference>
<protein>
    <submittedName>
        <fullName evidence="16">PTS beta-glucoside transporter subunit IIBCA</fullName>
    </submittedName>
</protein>
<dbReference type="GO" id="GO:0090589">
    <property type="term" value="F:protein-phosphocysteine-trehalose phosphotransferase system transporter activity"/>
    <property type="evidence" value="ECO:0007669"/>
    <property type="project" value="TreeGrafter"/>
</dbReference>
<dbReference type="GO" id="GO:0009401">
    <property type="term" value="P:phosphoenolpyruvate-dependent sugar phosphotransferase system"/>
    <property type="evidence" value="ECO:0007669"/>
    <property type="project" value="UniProtKB-KW"/>
</dbReference>
<feature type="transmembrane region" description="Helical" evidence="12">
    <location>
        <begin position="339"/>
        <end position="359"/>
    </location>
</feature>
<evidence type="ECO:0000256" key="9">
    <source>
        <dbReference type="ARBA" id="ARBA00022989"/>
    </source>
</evidence>
<feature type="domain" description="PTS EIIC type-1" evidence="15">
    <location>
        <begin position="121"/>
        <end position="477"/>
    </location>
</feature>
<dbReference type="PROSITE" id="PS51093">
    <property type="entry name" value="PTS_EIIA_TYPE_1"/>
    <property type="match status" value="1"/>
</dbReference>
<dbReference type="PROSITE" id="PS51098">
    <property type="entry name" value="PTS_EIIB_TYPE_1"/>
    <property type="match status" value="1"/>
</dbReference>
<keyword evidence="2" id="KW-0813">Transport</keyword>
<comment type="caution">
    <text evidence="16">The sequence shown here is derived from an EMBL/GenBank/DDBJ whole genome shotgun (WGS) entry which is preliminary data.</text>
</comment>
<keyword evidence="10 12" id="KW-0472">Membrane</keyword>
<dbReference type="CDD" id="cd00212">
    <property type="entry name" value="PTS_IIB_glc"/>
    <property type="match status" value="1"/>
</dbReference>
<evidence type="ECO:0000256" key="6">
    <source>
        <dbReference type="ARBA" id="ARBA00022683"/>
    </source>
</evidence>
<reference evidence="16 17" key="1">
    <citation type="submission" date="2018-08" db="EMBL/GenBank/DDBJ databases">
        <title>A genome reference for cultivated species of the human gut microbiota.</title>
        <authorList>
            <person name="Zou Y."/>
            <person name="Xue W."/>
            <person name="Luo G."/>
        </authorList>
    </citation>
    <scope>NUCLEOTIDE SEQUENCE [LARGE SCALE GENOMIC DNA]</scope>
    <source>
        <strain evidence="16 17">AF14-18</strain>
    </source>
</reference>
<dbReference type="InterPro" id="IPR018113">
    <property type="entry name" value="PTrfase_EIIB_Cys"/>
</dbReference>
<evidence type="ECO:0000256" key="4">
    <source>
        <dbReference type="ARBA" id="ARBA00022597"/>
    </source>
</evidence>
<dbReference type="PROSITE" id="PS00371">
    <property type="entry name" value="PTS_EIIA_TYPE_1_HIS"/>
    <property type="match status" value="1"/>
</dbReference>
<feature type="domain" description="PTS EIIA type-1" evidence="13">
    <location>
        <begin position="520"/>
        <end position="624"/>
    </location>
</feature>
<feature type="transmembrane region" description="Helical" evidence="12">
    <location>
        <begin position="109"/>
        <end position="130"/>
    </location>
</feature>
<dbReference type="FunFam" id="2.70.70.10:FF:000001">
    <property type="entry name" value="PTS system glucose-specific IIA component"/>
    <property type="match status" value="1"/>
</dbReference>
<evidence type="ECO:0000256" key="8">
    <source>
        <dbReference type="ARBA" id="ARBA00022777"/>
    </source>
</evidence>